<evidence type="ECO:0000256" key="1">
    <source>
        <dbReference type="SAM" id="Coils"/>
    </source>
</evidence>
<accession>A0A5C6CDM5</accession>
<evidence type="ECO:0000313" key="4">
    <source>
        <dbReference type="Proteomes" id="UP000316304"/>
    </source>
</evidence>
<evidence type="ECO:0000313" key="3">
    <source>
        <dbReference type="EMBL" id="TWU21466.1"/>
    </source>
</evidence>
<organism evidence="3 4">
    <name type="scientific">Novipirellula galeiformis</name>
    <dbReference type="NCBI Taxonomy" id="2528004"/>
    <lineage>
        <taxon>Bacteria</taxon>
        <taxon>Pseudomonadati</taxon>
        <taxon>Planctomycetota</taxon>
        <taxon>Planctomycetia</taxon>
        <taxon>Pirellulales</taxon>
        <taxon>Pirellulaceae</taxon>
        <taxon>Novipirellula</taxon>
    </lineage>
</organism>
<comment type="caution">
    <text evidence="3">The sequence shown here is derived from an EMBL/GenBank/DDBJ whole genome shotgun (WGS) entry which is preliminary data.</text>
</comment>
<evidence type="ECO:0000256" key="2">
    <source>
        <dbReference type="SAM" id="MobiDB-lite"/>
    </source>
</evidence>
<sequence>MAGDLEDFLRRAAQRRQANAGGQPAAPRPAAPQKPQRPQYSNSRTERISRDVEDEIYVAEVVEEKPSPWQERQRKIEEAKRAAKEAESVAALALAKVKASNRSAAPPAPEVKMTGDVAGDLLRLLQSPEGIQQAVLLREILERPVDRW</sequence>
<keyword evidence="4" id="KW-1185">Reference proteome</keyword>
<name>A0A5C6CDM5_9BACT</name>
<reference evidence="3 4" key="1">
    <citation type="submission" date="2019-02" db="EMBL/GenBank/DDBJ databases">
        <title>Deep-cultivation of Planctomycetes and their phenomic and genomic characterization uncovers novel biology.</title>
        <authorList>
            <person name="Wiegand S."/>
            <person name="Jogler M."/>
            <person name="Boedeker C."/>
            <person name="Pinto D."/>
            <person name="Vollmers J."/>
            <person name="Rivas-Marin E."/>
            <person name="Kohn T."/>
            <person name="Peeters S.H."/>
            <person name="Heuer A."/>
            <person name="Rast P."/>
            <person name="Oberbeckmann S."/>
            <person name="Bunk B."/>
            <person name="Jeske O."/>
            <person name="Meyerdierks A."/>
            <person name="Storesund J.E."/>
            <person name="Kallscheuer N."/>
            <person name="Luecker S."/>
            <person name="Lage O.M."/>
            <person name="Pohl T."/>
            <person name="Merkel B.J."/>
            <person name="Hornburger P."/>
            <person name="Mueller R.-W."/>
            <person name="Bruemmer F."/>
            <person name="Labrenz M."/>
            <person name="Spormann A.M."/>
            <person name="Op Den Camp H."/>
            <person name="Overmann J."/>
            <person name="Amann R."/>
            <person name="Jetten M.S.M."/>
            <person name="Mascher T."/>
            <person name="Medema M.H."/>
            <person name="Devos D.P."/>
            <person name="Kaster A.-K."/>
            <person name="Ovreas L."/>
            <person name="Rohde M."/>
            <person name="Galperin M.Y."/>
            <person name="Jogler C."/>
        </authorList>
    </citation>
    <scope>NUCLEOTIDE SEQUENCE [LARGE SCALE GENOMIC DNA]</scope>
    <source>
        <strain evidence="3 4">Pla52o</strain>
    </source>
</reference>
<dbReference type="EMBL" id="SJPT01000006">
    <property type="protein sequence ID" value="TWU21466.1"/>
    <property type="molecule type" value="Genomic_DNA"/>
</dbReference>
<protein>
    <submittedName>
        <fullName evidence="3">Uncharacterized protein</fullName>
    </submittedName>
</protein>
<feature type="coiled-coil region" evidence="1">
    <location>
        <begin position="69"/>
        <end position="96"/>
    </location>
</feature>
<dbReference type="AlphaFoldDB" id="A0A5C6CDM5"/>
<dbReference type="OrthoDB" id="279839at2"/>
<dbReference type="Proteomes" id="UP000316304">
    <property type="component" value="Unassembled WGS sequence"/>
</dbReference>
<gene>
    <name evidence="3" type="ORF">Pla52o_36520</name>
</gene>
<feature type="compositionally biased region" description="Low complexity" evidence="2">
    <location>
        <begin position="15"/>
        <end position="25"/>
    </location>
</feature>
<feature type="region of interest" description="Disordered" evidence="2">
    <location>
        <begin position="1"/>
        <end position="51"/>
    </location>
</feature>
<dbReference type="RefSeq" id="WP_146595806.1">
    <property type="nucleotide sequence ID" value="NZ_SJPT01000006.1"/>
</dbReference>
<keyword evidence="1" id="KW-0175">Coiled coil</keyword>
<proteinExistence type="predicted"/>